<name>A0ABV9LVZ7_9ALTE</name>
<dbReference type="Proteomes" id="UP001595897">
    <property type="component" value="Unassembled WGS sequence"/>
</dbReference>
<comment type="caution">
    <text evidence="1">The sequence shown here is derived from an EMBL/GenBank/DDBJ whole genome shotgun (WGS) entry which is preliminary data.</text>
</comment>
<evidence type="ECO:0000313" key="2">
    <source>
        <dbReference type="Proteomes" id="UP001595897"/>
    </source>
</evidence>
<dbReference type="RefSeq" id="WP_382408489.1">
    <property type="nucleotide sequence ID" value="NZ_JBHSGU010000003.1"/>
</dbReference>
<organism evidence="1 2">
    <name type="scientific">Glaciecola siphonariae</name>
    <dbReference type="NCBI Taxonomy" id="521012"/>
    <lineage>
        <taxon>Bacteria</taxon>
        <taxon>Pseudomonadati</taxon>
        <taxon>Pseudomonadota</taxon>
        <taxon>Gammaproteobacteria</taxon>
        <taxon>Alteromonadales</taxon>
        <taxon>Alteromonadaceae</taxon>
        <taxon>Glaciecola</taxon>
    </lineage>
</organism>
<keyword evidence="2" id="KW-1185">Reference proteome</keyword>
<dbReference type="EMBL" id="JBHSGU010000003">
    <property type="protein sequence ID" value="MFC4700702.1"/>
    <property type="molecule type" value="Genomic_DNA"/>
</dbReference>
<proteinExistence type="predicted"/>
<protein>
    <submittedName>
        <fullName evidence="1">Uncharacterized protein</fullName>
    </submittedName>
</protein>
<accession>A0ABV9LVZ7</accession>
<reference evidence="2" key="1">
    <citation type="journal article" date="2019" name="Int. J. Syst. Evol. Microbiol.">
        <title>The Global Catalogue of Microorganisms (GCM) 10K type strain sequencing project: providing services to taxonomists for standard genome sequencing and annotation.</title>
        <authorList>
            <consortium name="The Broad Institute Genomics Platform"/>
            <consortium name="The Broad Institute Genome Sequencing Center for Infectious Disease"/>
            <person name="Wu L."/>
            <person name="Ma J."/>
        </authorList>
    </citation>
    <scope>NUCLEOTIDE SEQUENCE [LARGE SCALE GENOMIC DNA]</scope>
    <source>
        <strain evidence="2">KACC 12507</strain>
    </source>
</reference>
<gene>
    <name evidence="1" type="ORF">ACFO4O_11065</name>
</gene>
<evidence type="ECO:0000313" key="1">
    <source>
        <dbReference type="EMBL" id="MFC4700702.1"/>
    </source>
</evidence>
<sequence>MSDKNLVCEGAAFENVEIMDDFAERPWMGSQRFSNAAPSQINIILA</sequence>